<name>A0A7W7QS53_9ACTN</name>
<reference evidence="2 3" key="1">
    <citation type="submission" date="2020-08" db="EMBL/GenBank/DDBJ databases">
        <title>Genomic Encyclopedia of Type Strains, Phase III (KMG-III): the genomes of soil and plant-associated and newly described type strains.</title>
        <authorList>
            <person name="Whitman W."/>
        </authorList>
    </citation>
    <scope>NUCLEOTIDE SEQUENCE [LARGE SCALE GENOMIC DNA]</scope>
    <source>
        <strain evidence="2 3">CECT 8840</strain>
    </source>
</reference>
<dbReference type="Proteomes" id="UP000552644">
    <property type="component" value="Unassembled WGS sequence"/>
</dbReference>
<evidence type="ECO:0000313" key="3">
    <source>
        <dbReference type="Proteomes" id="UP000552644"/>
    </source>
</evidence>
<accession>A0A7W7QS53</accession>
<evidence type="ECO:0000256" key="1">
    <source>
        <dbReference type="SAM" id="MobiDB-lite"/>
    </source>
</evidence>
<protein>
    <submittedName>
        <fullName evidence="2">Uncharacterized protein</fullName>
    </submittedName>
</protein>
<sequence>MREPRWGTPRPTAAMAVGLLLVVLMAAVSPSPWSGGWRPTDTGTSFWVPGADTATRSTAPRLLAGGTEHLPTPGQLRSSLAVGAVVTAPGPLPSAWLPTGPAAAPRHDVQRAVTSRSPPYV</sequence>
<gene>
    <name evidence="2" type="ORF">FHS44_005890</name>
</gene>
<feature type="region of interest" description="Disordered" evidence="1">
    <location>
        <begin position="97"/>
        <end position="121"/>
    </location>
</feature>
<proteinExistence type="predicted"/>
<dbReference type="RefSeq" id="WP_184720313.1">
    <property type="nucleotide sequence ID" value="NZ_JACHJP010000007.1"/>
</dbReference>
<organism evidence="2 3">
    <name type="scientific">Streptosporangium saharense</name>
    <dbReference type="NCBI Taxonomy" id="1706840"/>
    <lineage>
        <taxon>Bacteria</taxon>
        <taxon>Bacillati</taxon>
        <taxon>Actinomycetota</taxon>
        <taxon>Actinomycetes</taxon>
        <taxon>Streptosporangiales</taxon>
        <taxon>Streptosporangiaceae</taxon>
        <taxon>Streptosporangium</taxon>
    </lineage>
</organism>
<dbReference type="AlphaFoldDB" id="A0A7W7QS53"/>
<keyword evidence="3" id="KW-1185">Reference proteome</keyword>
<feature type="compositionally biased region" description="Polar residues" evidence="1">
    <location>
        <begin position="112"/>
        <end position="121"/>
    </location>
</feature>
<evidence type="ECO:0000313" key="2">
    <source>
        <dbReference type="EMBL" id="MBB4918760.1"/>
    </source>
</evidence>
<comment type="caution">
    <text evidence="2">The sequence shown here is derived from an EMBL/GenBank/DDBJ whole genome shotgun (WGS) entry which is preliminary data.</text>
</comment>
<dbReference type="EMBL" id="JACHJP010000007">
    <property type="protein sequence ID" value="MBB4918760.1"/>
    <property type="molecule type" value="Genomic_DNA"/>
</dbReference>